<proteinExistence type="predicted"/>
<evidence type="ECO:0000313" key="3">
    <source>
        <dbReference type="Proteomes" id="UP001472677"/>
    </source>
</evidence>
<feature type="region of interest" description="Disordered" evidence="1">
    <location>
        <begin position="1"/>
        <end position="23"/>
    </location>
</feature>
<dbReference type="Proteomes" id="UP001472677">
    <property type="component" value="Unassembled WGS sequence"/>
</dbReference>
<dbReference type="EMBL" id="JBBPBM010000047">
    <property type="protein sequence ID" value="KAK8521631.1"/>
    <property type="molecule type" value="Genomic_DNA"/>
</dbReference>
<feature type="compositionally biased region" description="Basic and acidic residues" evidence="1">
    <location>
        <begin position="1"/>
        <end position="12"/>
    </location>
</feature>
<gene>
    <name evidence="2" type="ORF">V6N12_031525</name>
</gene>
<accession>A0ABR2CR83</accession>
<evidence type="ECO:0000313" key="2">
    <source>
        <dbReference type="EMBL" id="KAK8521631.1"/>
    </source>
</evidence>
<keyword evidence="3" id="KW-1185">Reference proteome</keyword>
<evidence type="ECO:0000256" key="1">
    <source>
        <dbReference type="SAM" id="MobiDB-lite"/>
    </source>
</evidence>
<comment type="caution">
    <text evidence="2">The sequence shown here is derived from an EMBL/GenBank/DDBJ whole genome shotgun (WGS) entry which is preliminary data.</text>
</comment>
<protein>
    <submittedName>
        <fullName evidence="2">Uncharacterized protein</fullName>
    </submittedName>
</protein>
<name>A0ABR2CR83_9ROSI</name>
<reference evidence="2 3" key="1">
    <citation type="journal article" date="2024" name="G3 (Bethesda)">
        <title>Genome assembly of Hibiscus sabdariffa L. provides insights into metabolisms of medicinal natural products.</title>
        <authorList>
            <person name="Kim T."/>
        </authorList>
    </citation>
    <scope>NUCLEOTIDE SEQUENCE [LARGE SCALE GENOMIC DNA]</scope>
    <source>
        <strain evidence="2">TK-2024</strain>
        <tissue evidence="2">Old leaves</tissue>
    </source>
</reference>
<organism evidence="2 3">
    <name type="scientific">Hibiscus sabdariffa</name>
    <name type="common">roselle</name>
    <dbReference type="NCBI Taxonomy" id="183260"/>
    <lineage>
        <taxon>Eukaryota</taxon>
        <taxon>Viridiplantae</taxon>
        <taxon>Streptophyta</taxon>
        <taxon>Embryophyta</taxon>
        <taxon>Tracheophyta</taxon>
        <taxon>Spermatophyta</taxon>
        <taxon>Magnoliopsida</taxon>
        <taxon>eudicotyledons</taxon>
        <taxon>Gunneridae</taxon>
        <taxon>Pentapetalae</taxon>
        <taxon>rosids</taxon>
        <taxon>malvids</taxon>
        <taxon>Malvales</taxon>
        <taxon>Malvaceae</taxon>
        <taxon>Malvoideae</taxon>
        <taxon>Hibiscus</taxon>
    </lineage>
</organism>
<sequence>MEKPKKEEEKKPKTSAQQRPASSRKYLKANILQLNSCKKRGRFSCPITAGSQIHVRNASAISLELGGQLIPAQRYLEATCPLYK</sequence>